<comment type="caution">
    <text evidence="2">The sequence shown here is derived from an EMBL/GenBank/DDBJ whole genome shotgun (WGS) entry which is preliminary data.</text>
</comment>
<evidence type="ECO:0000313" key="2">
    <source>
        <dbReference type="EMBL" id="NDJ87961.1"/>
    </source>
</evidence>
<evidence type="ECO:0000256" key="1">
    <source>
        <dbReference type="SAM" id="Phobius"/>
    </source>
</evidence>
<evidence type="ECO:0000313" key="3">
    <source>
        <dbReference type="Proteomes" id="UP000466523"/>
    </source>
</evidence>
<keyword evidence="1" id="KW-0472">Membrane</keyword>
<organism evidence="2 3">
    <name type="scientific">Mycolicibacter kumamotonensis</name>
    <dbReference type="NCBI Taxonomy" id="354243"/>
    <lineage>
        <taxon>Bacteria</taxon>
        <taxon>Bacillati</taxon>
        <taxon>Actinomycetota</taxon>
        <taxon>Actinomycetes</taxon>
        <taxon>Mycobacteriales</taxon>
        <taxon>Mycobacteriaceae</taxon>
        <taxon>Mycolicibacter</taxon>
    </lineage>
</organism>
<feature type="transmembrane region" description="Helical" evidence="1">
    <location>
        <begin position="26"/>
        <end position="48"/>
    </location>
</feature>
<feature type="transmembrane region" description="Helical" evidence="1">
    <location>
        <begin position="172"/>
        <end position="191"/>
    </location>
</feature>
<sequence>MIGMDQLPTRVPTIEKDPPPLLIQTMTWQVSMLVVIGLLASAVFAYAINRWRRTGRSEMFWITLGAMAAVFYEPVGDWIVDIVYHQADSLTVLTAFGITIPLWVLPCYALFFGPGILALTTLLEKGISRQRLFGLYAVAIVGTFLFEATLLKMGALTYFGSQQPVKIFDYPVWMAFSNSAVIFLVAMLVHASTKTAFVRRYPASLTLLVPSFIIGVGVTTLVPIGFGMSSTTSLVIINLCAAGSAILSIAYVWVGSAILAPSSTHVEPLADAVPAAA</sequence>
<name>A0A7K3L6A4_9MYCO</name>
<feature type="transmembrane region" description="Helical" evidence="1">
    <location>
        <begin position="60"/>
        <end position="80"/>
    </location>
</feature>
<keyword evidence="1" id="KW-0812">Transmembrane</keyword>
<dbReference type="Proteomes" id="UP000466523">
    <property type="component" value="Unassembled WGS sequence"/>
</dbReference>
<reference evidence="2 3" key="1">
    <citation type="submission" date="2020-01" db="EMBL/GenBank/DDBJ databases">
        <authorList>
            <person name="Sanchez-Estrada R."/>
            <person name="Gonzalez-Y-Merchand J.A."/>
            <person name="Rivera-Gutierrez S."/>
        </authorList>
    </citation>
    <scope>NUCLEOTIDE SEQUENCE [LARGE SCALE GENOMIC DNA]</scope>
    <source>
        <strain evidence="2 3">CST 7247</strain>
    </source>
</reference>
<dbReference type="EMBL" id="JAACYR010000005">
    <property type="protein sequence ID" value="NDJ87961.1"/>
    <property type="molecule type" value="Genomic_DNA"/>
</dbReference>
<dbReference type="AlphaFoldDB" id="A0A7K3L6A4"/>
<dbReference type="RefSeq" id="WP_162111659.1">
    <property type="nucleotide sequence ID" value="NZ_JAACYR010000005.1"/>
</dbReference>
<gene>
    <name evidence="2" type="ORF">GWR20_02130</name>
</gene>
<accession>A0A7K3L6A4</accession>
<feature type="transmembrane region" description="Helical" evidence="1">
    <location>
        <begin position="232"/>
        <end position="254"/>
    </location>
</feature>
<proteinExistence type="predicted"/>
<feature type="transmembrane region" description="Helical" evidence="1">
    <location>
        <begin position="135"/>
        <end position="160"/>
    </location>
</feature>
<feature type="transmembrane region" description="Helical" evidence="1">
    <location>
        <begin position="100"/>
        <end position="123"/>
    </location>
</feature>
<feature type="transmembrane region" description="Helical" evidence="1">
    <location>
        <begin position="203"/>
        <end position="226"/>
    </location>
</feature>
<protein>
    <submittedName>
        <fullName evidence="2">Uncharacterized protein</fullName>
    </submittedName>
</protein>
<keyword evidence="1" id="KW-1133">Transmembrane helix</keyword>